<accession>A0A0F2LZ26</accession>
<protein>
    <submittedName>
        <fullName evidence="2">Uncharacterized protein</fullName>
    </submittedName>
</protein>
<organism evidence="2 3">
    <name type="scientific">Sporothrix schenckii 1099-18</name>
    <dbReference type="NCBI Taxonomy" id="1397361"/>
    <lineage>
        <taxon>Eukaryota</taxon>
        <taxon>Fungi</taxon>
        <taxon>Dikarya</taxon>
        <taxon>Ascomycota</taxon>
        <taxon>Pezizomycotina</taxon>
        <taxon>Sordariomycetes</taxon>
        <taxon>Sordariomycetidae</taxon>
        <taxon>Ophiostomatales</taxon>
        <taxon>Ophiostomataceae</taxon>
        <taxon>Sporothrix</taxon>
    </lineage>
</organism>
<reference evidence="2 3" key="2">
    <citation type="journal article" date="2015" name="Eukaryot. Cell">
        <title>Asexual propagation of a virulent clone complex in a human and feline outbreak of sporotrichosis.</title>
        <authorList>
            <person name="Teixeira Mde M."/>
            <person name="Rodrigues A.M."/>
            <person name="Tsui C.K."/>
            <person name="de Almeida L.G."/>
            <person name="Van Diepeningen A.D."/>
            <person name="van den Ende B.G."/>
            <person name="Fernandes G.F."/>
            <person name="Kano R."/>
            <person name="Hamelin R.C."/>
            <person name="Lopes-Bezerra L.M."/>
            <person name="Vasconcelos A.T."/>
            <person name="de Hoog S."/>
            <person name="de Camargo Z.P."/>
            <person name="Felipe M.S."/>
        </authorList>
    </citation>
    <scope>NUCLEOTIDE SEQUENCE [LARGE SCALE GENOMIC DNA]</scope>
    <source>
        <strain evidence="2 3">1099-18</strain>
    </source>
</reference>
<evidence type="ECO:0000313" key="3">
    <source>
        <dbReference type="Proteomes" id="UP000033710"/>
    </source>
</evidence>
<dbReference type="RefSeq" id="XP_016584431.1">
    <property type="nucleotide sequence ID" value="XM_016727881.1"/>
</dbReference>
<sequence length="110" mass="12226">MSRGRERLETAKTSEELGTLLGKCQGVRETKRKLKWESARAWVAFLVQREAGANDRGKERRRQQSTTSAGKGRGSVKKGKSSEAQAPCRFTLPRCRCLCQSNQKGRAADA</sequence>
<gene>
    <name evidence="2" type="ORF">SPSK_00940</name>
</gene>
<dbReference type="KEGG" id="ssck:SPSK_00940"/>
<evidence type="ECO:0000256" key="1">
    <source>
        <dbReference type="SAM" id="MobiDB-lite"/>
    </source>
</evidence>
<dbReference type="AlphaFoldDB" id="A0A0F2LZ26"/>
<proteinExistence type="predicted"/>
<evidence type="ECO:0000313" key="2">
    <source>
        <dbReference type="EMBL" id="KJR81755.1"/>
    </source>
</evidence>
<name>A0A0F2LZ26_SPOSC</name>
<dbReference type="Proteomes" id="UP000033710">
    <property type="component" value="Unassembled WGS sequence"/>
</dbReference>
<dbReference type="VEuPathDB" id="FungiDB:SPSK_00940"/>
<comment type="caution">
    <text evidence="2">The sequence shown here is derived from an EMBL/GenBank/DDBJ whole genome shotgun (WGS) entry which is preliminary data.</text>
</comment>
<reference evidence="2 3" key="1">
    <citation type="journal article" date="2014" name="BMC Genomics">
        <title>Comparative genomics of the major fungal agents of human and animal Sporotrichosis: Sporothrix schenckii and Sporothrix brasiliensis.</title>
        <authorList>
            <person name="Teixeira M.M."/>
            <person name="de Almeida L.G."/>
            <person name="Kubitschek-Barreira P."/>
            <person name="Alves F.L."/>
            <person name="Kioshima E.S."/>
            <person name="Abadio A.K."/>
            <person name="Fernandes L."/>
            <person name="Derengowski L.S."/>
            <person name="Ferreira K.S."/>
            <person name="Souza R.C."/>
            <person name="Ruiz J.C."/>
            <person name="de Andrade N.C."/>
            <person name="Paes H.C."/>
            <person name="Nicola A.M."/>
            <person name="Albuquerque P."/>
            <person name="Gerber A.L."/>
            <person name="Martins V.P."/>
            <person name="Peconick L.D."/>
            <person name="Neto A.V."/>
            <person name="Chaucanez C.B."/>
            <person name="Silva P.A."/>
            <person name="Cunha O.L."/>
            <person name="de Oliveira F.F."/>
            <person name="dos Santos T.C."/>
            <person name="Barros A.L."/>
            <person name="Soares M.A."/>
            <person name="de Oliveira L.M."/>
            <person name="Marini M.M."/>
            <person name="Villalobos-Duno H."/>
            <person name="Cunha M.M."/>
            <person name="de Hoog S."/>
            <person name="da Silveira J.F."/>
            <person name="Henrissat B."/>
            <person name="Nino-Vega G.A."/>
            <person name="Cisalpino P.S."/>
            <person name="Mora-Montes H.M."/>
            <person name="Almeida S.R."/>
            <person name="Stajich J.E."/>
            <person name="Lopes-Bezerra L.M."/>
            <person name="Vasconcelos A.T."/>
            <person name="Felipe M.S."/>
        </authorList>
    </citation>
    <scope>NUCLEOTIDE SEQUENCE [LARGE SCALE GENOMIC DNA]</scope>
    <source>
        <strain evidence="2 3">1099-18</strain>
    </source>
</reference>
<feature type="region of interest" description="Disordered" evidence="1">
    <location>
        <begin position="52"/>
        <end position="85"/>
    </location>
</feature>
<dbReference type="GeneID" id="27663158"/>
<dbReference type="EMBL" id="AXCR01000011">
    <property type="protein sequence ID" value="KJR81755.1"/>
    <property type="molecule type" value="Genomic_DNA"/>
</dbReference>